<dbReference type="Pfam" id="PF13185">
    <property type="entry name" value="GAF_2"/>
    <property type="match status" value="1"/>
</dbReference>
<dbReference type="Pfam" id="PF00672">
    <property type="entry name" value="HAMP"/>
    <property type="match status" value="1"/>
</dbReference>
<dbReference type="CDD" id="cd00082">
    <property type="entry name" value="HisKA"/>
    <property type="match status" value="1"/>
</dbReference>
<feature type="domain" description="Histidine kinase" evidence="14">
    <location>
        <begin position="1344"/>
        <end position="1560"/>
    </location>
</feature>
<evidence type="ECO:0000256" key="8">
    <source>
        <dbReference type="ARBA" id="ARBA00022741"/>
    </source>
</evidence>
<evidence type="ECO:0000256" key="13">
    <source>
        <dbReference type="SAM" id="Phobius"/>
    </source>
</evidence>
<dbReference type="FunFam" id="3.30.565.10:FF:000006">
    <property type="entry name" value="Sensor histidine kinase WalK"/>
    <property type="match status" value="1"/>
</dbReference>
<dbReference type="InterPro" id="IPR003018">
    <property type="entry name" value="GAF"/>
</dbReference>
<dbReference type="SMART" id="SM00388">
    <property type="entry name" value="HisKA"/>
    <property type="match status" value="1"/>
</dbReference>
<keyword evidence="13" id="KW-0472">Membrane</keyword>
<dbReference type="InterPro" id="IPR036890">
    <property type="entry name" value="HATPase_C_sf"/>
</dbReference>
<evidence type="ECO:0000256" key="6">
    <source>
        <dbReference type="ARBA" id="ARBA00022679"/>
    </source>
</evidence>
<dbReference type="GO" id="GO:0005886">
    <property type="term" value="C:plasma membrane"/>
    <property type="evidence" value="ECO:0007669"/>
    <property type="project" value="UniProtKB-SubCell"/>
</dbReference>
<evidence type="ECO:0000256" key="3">
    <source>
        <dbReference type="ARBA" id="ARBA00012438"/>
    </source>
</evidence>
<protein>
    <recommendedName>
        <fullName evidence="3">histidine kinase</fullName>
        <ecNumber evidence="3">2.7.13.3</ecNumber>
    </recommendedName>
</protein>
<comment type="subcellular location">
    <subcellularLocation>
        <location evidence="2">Cell inner membrane</location>
        <topology evidence="2">Multi-pass membrane protein</topology>
    </subcellularLocation>
</comment>
<dbReference type="SMART" id="SM00304">
    <property type="entry name" value="HAMP"/>
    <property type="match status" value="1"/>
</dbReference>
<dbReference type="InterPro" id="IPR003660">
    <property type="entry name" value="HAMP_dom"/>
</dbReference>
<evidence type="ECO:0000313" key="19">
    <source>
        <dbReference type="Proteomes" id="UP000620596"/>
    </source>
</evidence>
<comment type="catalytic activity">
    <reaction evidence="1">
        <text>ATP + protein L-histidine = ADP + protein N-phospho-L-histidine.</text>
        <dbReference type="EC" id="2.7.13.3"/>
    </reaction>
</comment>
<keyword evidence="12" id="KW-0902">Two-component regulatory system</keyword>
<dbReference type="Pfam" id="PF02518">
    <property type="entry name" value="HATPase_c"/>
    <property type="match status" value="1"/>
</dbReference>
<organism evidence="18 19">
    <name type="scientific">Polaromonas eurypsychrophila</name>
    <dbReference type="NCBI Taxonomy" id="1614635"/>
    <lineage>
        <taxon>Bacteria</taxon>
        <taxon>Pseudomonadati</taxon>
        <taxon>Pseudomonadota</taxon>
        <taxon>Betaproteobacteria</taxon>
        <taxon>Burkholderiales</taxon>
        <taxon>Comamonadaceae</taxon>
        <taxon>Polaromonas</taxon>
    </lineage>
</organism>
<dbReference type="InterPro" id="IPR052162">
    <property type="entry name" value="Sensor_kinase/Photoreceptor"/>
</dbReference>
<dbReference type="InterPro" id="IPR013655">
    <property type="entry name" value="PAS_fold_3"/>
</dbReference>
<evidence type="ECO:0000256" key="12">
    <source>
        <dbReference type="ARBA" id="ARBA00023012"/>
    </source>
</evidence>
<evidence type="ECO:0000256" key="1">
    <source>
        <dbReference type="ARBA" id="ARBA00000085"/>
    </source>
</evidence>
<dbReference type="PROSITE" id="PS50113">
    <property type="entry name" value="PAC"/>
    <property type="match status" value="4"/>
</dbReference>
<dbReference type="Gene3D" id="6.10.340.10">
    <property type="match status" value="1"/>
</dbReference>
<dbReference type="SUPFAM" id="SSF55874">
    <property type="entry name" value="ATPase domain of HSP90 chaperone/DNA topoisomerase II/histidine kinase"/>
    <property type="match status" value="1"/>
</dbReference>
<dbReference type="InterPro" id="IPR029016">
    <property type="entry name" value="GAF-like_dom_sf"/>
</dbReference>
<evidence type="ECO:0000259" key="15">
    <source>
        <dbReference type="PROSITE" id="PS50112"/>
    </source>
</evidence>
<gene>
    <name evidence="18" type="ORF">GCM10011496_24080</name>
</gene>
<keyword evidence="5" id="KW-0597">Phosphoprotein</keyword>
<sequence length="1563" mass="173208">MKARISLRARIVMLVVVAIVPLFGMSIIKALHNAAAEVERAKGNLEFATSLAAVSQERVADSARQVLTLLASLPGMQDTDSSGCDHYFAGLTRSLPEYANLGVIGLDGQTRCHALSGDTKAFLGDRAYFRDALTQRRFVIGTYTVGRLVNKPVITYAQPVINTEGQVTGVVFASYDLAQMARTIASIQLPVGAALGVQDREGALLAGTPQLPIKVGDKVRSPVLREAVKAWRAGVREGVDGAGRERLWAFMPSSARAETAVFVSVSLDRNLIVGPGRSQLWLELAVLALVAFLGGWVAWMIGGAAIVGPTRQILDATRQLEAGHLNVRIPLRNNTPQGEFSRIAAGFNLMADSLEQRERDVENELARSRQAYATLELTVNSMQEGLMAIDTTGRPLLINETASRLFAIDEMSMVLSPRWPERQGLFVPGTQTLFSFEQLPLFRALQGDSGGPLHILVNNQHETGGRLISCSYRPMRGPDGIVGALMVFSDITHLERLQMEQTRSYDQLREVQRKLLKAQRLGRIGNWELDMTTGLLWWSDAVYALYGLAREEFDGRPDTVMGLIHADDRVEYGRLREKAVRGGLPLDVEYRITTPDGQSRWIHQIGEPHSDGAGSGRLRAGVVQDITTRKLAQQAAARTTAMLRRTGDMAKIGGWEVILGDMQAIWSEQVYRIHEVEIDTPVSVAEAMAFYSPEVLPMMNAAAQAAMEHGTPWDLELPMVTAKGRRIWVRTQGQALMQDGKVVRVVGALQDITEKHESQEQLRLLGTSISRLNDIVMITEASPLKDPGPRIVFVNDAFVRRTGYSREEVLGWSPRFLQGPKTQRAELDRISAALKQMKPVRAELINYRKNGEEFWLDIDVVPLADDKGQFTHFVAVERDITKRKLAEQALVDSEQRYAALFESAPAPMWVVDVKSQAFMAVNEACIRRYGYTREEFLGMDIFDIRSDIEGRRLRAEIASGQREDVNRRLHQRKDGSEFHVETVSRLVHYDGRPARFVVGLDVTAQVRAENEIQAYLFTLQRAAEATQAITNRRTLDATLQETVDQVRAVVGAHQAVVSLVARGESASAMNAVSFSDKYANCRDFVGQSHGSGITFIVCETNSPVRLSQAELEAHPRWRGFAGNMEQAPAMRGWLAVPLTGRDGENVGLLQLTDKYEGEFTVQDQYVAVELAQLASIAIENARLFEQVHQLNLGLEEKVAERTAALARQEALFRVLAEQAPQVIWNAEPEGRVTYANRKWYELMGGTPDDWMGNKWLAAVHPDDLDDMTANWRAAYETRTPYVGLRRMLAQDGTYHTMSYRASPVFDDKGDVLFWVGIDADVTEIKATETALRLSNQELEAFSYSVSHDLRSPLNTVDGFSRLLAKQLDAGNASEKVQHYLSRIQAGVAQMGRLIEDLLSLAQVSRMQMRDETVDLSAFAREIAEECRGRNPERVAVISIEHGLQARGDGRLLRVVMENLLGNAWKFTSQRSQALITVGHAADAAGVPAFFVKDNGAGFDMAYADKLFNTFQRLHAVSEFPGTGVGLATVSRVIGRHHGRVWAESEPGKGATFFFTLPSVLPLS</sequence>
<dbReference type="GO" id="GO:0000155">
    <property type="term" value="F:phosphorelay sensor kinase activity"/>
    <property type="evidence" value="ECO:0007669"/>
    <property type="project" value="InterPro"/>
</dbReference>
<evidence type="ECO:0000256" key="10">
    <source>
        <dbReference type="ARBA" id="ARBA00022840"/>
    </source>
</evidence>
<dbReference type="SUPFAM" id="SSF103190">
    <property type="entry name" value="Sensory domain-like"/>
    <property type="match status" value="1"/>
</dbReference>
<evidence type="ECO:0000259" key="14">
    <source>
        <dbReference type="PROSITE" id="PS50109"/>
    </source>
</evidence>
<keyword evidence="9" id="KW-0418">Kinase</keyword>
<dbReference type="NCBIfam" id="TIGR00229">
    <property type="entry name" value="sensory_box"/>
    <property type="match status" value="4"/>
</dbReference>
<dbReference type="Gene3D" id="3.30.565.10">
    <property type="entry name" value="Histidine kinase-like ATPase, C-terminal domain"/>
    <property type="match status" value="1"/>
</dbReference>
<dbReference type="PROSITE" id="PS50112">
    <property type="entry name" value="PAS"/>
    <property type="match status" value="4"/>
</dbReference>
<keyword evidence="8" id="KW-0547">Nucleotide-binding</keyword>
<feature type="transmembrane region" description="Helical" evidence="13">
    <location>
        <begin position="280"/>
        <end position="302"/>
    </location>
</feature>
<dbReference type="SMART" id="SM00086">
    <property type="entry name" value="PAC"/>
    <property type="match status" value="5"/>
</dbReference>
<evidence type="ECO:0000256" key="5">
    <source>
        <dbReference type="ARBA" id="ARBA00022553"/>
    </source>
</evidence>
<dbReference type="EC" id="2.7.13.3" evidence="3"/>
<keyword evidence="19" id="KW-1185">Reference proteome</keyword>
<dbReference type="Gene3D" id="3.30.450.20">
    <property type="entry name" value="PAS domain"/>
    <property type="match status" value="7"/>
</dbReference>
<dbReference type="Gene3D" id="3.30.450.40">
    <property type="match status" value="1"/>
</dbReference>
<accession>A0A916WJ18</accession>
<dbReference type="InterPro" id="IPR029151">
    <property type="entry name" value="Sensor-like_sf"/>
</dbReference>
<dbReference type="Pfam" id="PF00512">
    <property type="entry name" value="HisKA"/>
    <property type="match status" value="1"/>
</dbReference>
<keyword evidence="7 13" id="KW-0812">Transmembrane</keyword>
<keyword evidence="11 13" id="KW-1133">Transmembrane helix</keyword>
<dbReference type="InterPro" id="IPR003594">
    <property type="entry name" value="HATPase_dom"/>
</dbReference>
<dbReference type="SMART" id="SM00091">
    <property type="entry name" value="PAS"/>
    <property type="match status" value="5"/>
</dbReference>
<feature type="domain" description="PAS" evidence="15">
    <location>
        <begin position="788"/>
        <end position="811"/>
    </location>
</feature>
<evidence type="ECO:0000256" key="9">
    <source>
        <dbReference type="ARBA" id="ARBA00022777"/>
    </source>
</evidence>
<feature type="domain" description="PAC" evidence="16">
    <location>
        <begin position="586"/>
        <end position="638"/>
    </location>
</feature>
<proteinExistence type="predicted"/>
<evidence type="ECO:0000256" key="2">
    <source>
        <dbReference type="ARBA" id="ARBA00004429"/>
    </source>
</evidence>
<evidence type="ECO:0000313" key="18">
    <source>
        <dbReference type="EMBL" id="GGB02307.1"/>
    </source>
</evidence>
<evidence type="ECO:0000256" key="4">
    <source>
        <dbReference type="ARBA" id="ARBA00022475"/>
    </source>
</evidence>
<comment type="caution">
    <text evidence="18">The sequence shown here is derived from an EMBL/GenBank/DDBJ whole genome shotgun (WGS) entry which is preliminary data.</text>
</comment>
<dbReference type="CDD" id="cd00130">
    <property type="entry name" value="PAS"/>
    <property type="match status" value="4"/>
</dbReference>
<dbReference type="InterPro" id="IPR036097">
    <property type="entry name" value="HisK_dim/P_sf"/>
</dbReference>
<reference evidence="18" key="1">
    <citation type="journal article" date="2014" name="Int. J. Syst. Evol. Microbiol.">
        <title>Complete genome sequence of Corynebacterium casei LMG S-19264T (=DSM 44701T), isolated from a smear-ripened cheese.</title>
        <authorList>
            <consortium name="US DOE Joint Genome Institute (JGI-PGF)"/>
            <person name="Walter F."/>
            <person name="Albersmeier A."/>
            <person name="Kalinowski J."/>
            <person name="Ruckert C."/>
        </authorList>
    </citation>
    <scope>NUCLEOTIDE SEQUENCE</scope>
    <source>
        <strain evidence="18">CGMCC 1.15322</strain>
    </source>
</reference>
<keyword evidence="10" id="KW-0067">ATP-binding</keyword>
<dbReference type="InterPro" id="IPR000014">
    <property type="entry name" value="PAS"/>
</dbReference>
<dbReference type="EMBL" id="BMIG01000008">
    <property type="protein sequence ID" value="GGB02307.1"/>
    <property type="molecule type" value="Genomic_DNA"/>
</dbReference>
<dbReference type="InterPro" id="IPR004358">
    <property type="entry name" value="Sig_transdc_His_kin-like_C"/>
</dbReference>
<dbReference type="Pfam" id="PF08447">
    <property type="entry name" value="PAS_3"/>
    <property type="match status" value="3"/>
</dbReference>
<dbReference type="InterPro" id="IPR000700">
    <property type="entry name" value="PAS-assoc_C"/>
</dbReference>
<dbReference type="CDD" id="cd06225">
    <property type="entry name" value="HAMP"/>
    <property type="match status" value="1"/>
</dbReference>
<dbReference type="SMART" id="SM00065">
    <property type="entry name" value="GAF"/>
    <property type="match status" value="1"/>
</dbReference>
<dbReference type="PANTHER" id="PTHR43304">
    <property type="entry name" value="PHYTOCHROME-LIKE PROTEIN CPH1"/>
    <property type="match status" value="1"/>
</dbReference>
<feature type="domain" description="PAC" evidence="16">
    <location>
        <begin position="1281"/>
        <end position="1333"/>
    </location>
</feature>
<dbReference type="PRINTS" id="PR00344">
    <property type="entry name" value="BCTRLSENSOR"/>
</dbReference>
<dbReference type="InterPro" id="IPR005467">
    <property type="entry name" value="His_kinase_dom"/>
</dbReference>
<dbReference type="FunFam" id="3.30.450.20:FF:000099">
    <property type="entry name" value="Sensory box sensor histidine kinase"/>
    <property type="match status" value="1"/>
</dbReference>
<dbReference type="SUPFAM" id="SSF47384">
    <property type="entry name" value="Homodimeric domain of signal transducing histidine kinase"/>
    <property type="match status" value="1"/>
</dbReference>
<dbReference type="PROSITE" id="PS50109">
    <property type="entry name" value="HIS_KIN"/>
    <property type="match status" value="1"/>
</dbReference>
<dbReference type="PROSITE" id="PS50885">
    <property type="entry name" value="HAMP"/>
    <property type="match status" value="1"/>
</dbReference>
<reference evidence="18" key="2">
    <citation type="submission" date="2020-09" db="EMBL/GenBank/DDBJ databases">
        <authorList>
            <person name="Sun Q."/>
            <person name="Zhou Y."/>
        </authorList>
    </citation>
    <scope>NUCLEOTIDE SEQUENCE</scope>
    <source>
        <strain evidence="18">CGMCC 1.15322</strain>
    </source>
</reference>
<dbReference type="InterPro" id="IPR003661">
    <property type="entry name" value="HisK_dim/P_dom"/>
</dbReference>
<dbReference type="InterPro" id="IPR001610">
    <property type="entry name" value="PAC"/>
</dbReference>
<feature type="domain" description="HAMP" evidence="17">
    <location>
        <begin position="304"/>
        <end position="359"/>
    </location>
</feature>
<dbReference type="SUPFAM" id="SSF55785">
    <property type="entry name" value="PYP-like sensor domain (PAS domain)"/>
    <property type="match status" value="6"/>
</dbReference>
<dbReference type="SMART" id="SM00387">
    <property type="entry name" value="HATPase_c"/>
    <property type="match status" value="1"/>
</dbReference>
<feature type="domain" description="PAS" evidence="15">
    <location>
        <begin position="893"/>
        <end position="944"/>
    </location>
</feature>
<dbReference type="PANTHER" id="PTHR43304:SF1">
    <property type="entry name" value="PAC DOMAIN-CONTAINING PROTEIN"/>
    <property type="match status" value="1"/>
</dbReference>
<feature type="domain" description="PAS" evidence="15">
    <location>
        <begin position="1208"/>
        <end position="1278"/>
    </location>
</feature>
<feature type="domain" description="PAC" evidence="16">
    <location>
        <begin position="713"/>
        <end position="764"/>
    </location>
</feature>
<keyword evidence="4" id="KW-1003">Cell membrane</keyword>
<feature type="domain" description="PAS" evidence="15">
    <location>
        <begin position="529"/>
        <end position="583"/>
    </location>
</feature>
<dbReference type="Proteomes" id="UP000620596">
    <property type="component" value="Unassembled WGS sequence"/>
</dbReference>
<evidence type="ECO:0000256" key="7">
    <source>
        <dbReference type="ARBA" id="ARBA00022692"/>
    </source>
</evidence>
<dbReference type="Gene3D" id="2.10.70.100">
    <property type="match status" value="1"/>
</dbReference>
<feature type="domain" description="PAC" evidence="16">
    <location>
        <begin position="838"/>
        <end position="892"/>
    </location>
</feature>
<name>A0A916WJ18_9BURK</name>
<keyword evidence="6" id="KW-0808">Transferase</keyword>
<dbReference type="CDD" id="cd12914">
    <property type="entry name" value="PDC1_DGC_like"/>
    <property type="match status" value="1"/>
</dbReference>
<dbReference type="RefSeq" id="WP_188708762.1">
    <property type="nucleotide sequence ID" value="NZ_BMIG01000008.1"/>
</dbReference>
<dbReference type="Gene3D" id="1.10.287.130">
    <property type="match status" value="1"/>
</dbReference>
<evidence type="ECO:0000259" key="17">
    <source>
        <dbReference type="PROSITE" id="PS50885"/>
    </source>
</evidence>
<dbReference type="SUPFAM" id="SSF55781">
    <property type="entry name" value="GAF domain-like"/>
    <property type="match status" value="1"/>
</dbReference>
<dbReference type="GO" id="GO:0005524">
    <property type="term" value="F:ATP binding"/>
    <property type="evidence" value="ECO:0007669"/>
    <property type="project" value="UniProtKB-KW"/>
</dbReference>
<feature type="transmembrane region" description="Helical" evidence="13">
    <location>
        <begin position="12"/>
        <end position="32"/>
    </location>
</feature>
<dbReference type="InterPro" id="IPR035965">
    <property type="entry name" value="PAS-like_dom_sf"/>
</dbReference>
<evidence type="ECO:0000256" key="11">
    <source>
        <dbReference type="ARBA" id="ARBA00022989"/>
    </source>
</evidence>
<evidence type="ECO:0000259" key="16">
    <source>
        <dbReference type="PROSITE" id="PS50113"/>
    </source>
</evidence>
<dbReference type="Pfam" id="PF13426">
    <property type="entry name" value="PAS_9"/>
    <property type="match status" value="2"/>
</dbReference>